<evidence type="ECO:0000313" key="3">
    <source>
        <dbReference type="Proteomes" id="UP000198773"/>
    </source>
</evidence>
<keyword evidence="1" id="KW-0812">Transmembrane</keyword>
<keyword evidence="1" id="KW-0472">Membrane</keyword>
<accession>A0A1H4G4U5</accession>
<dbReference type="EMBL" id="FNRM01000018">
    <property type="protein sequence ID" value="SEB04311.1"/>
    <property type="molecule type" value="Genomic_DNA"/>
</dbReference>
<protein>
    <submittedName>
        <fullName evidence="2">Uncharacterized protein</fullName>
    </submittedName>
</protein>
<evidence type="ECO:0000313" key="2">
    <source>
        <dbReference type="EMBL" id="SEB04311.1"/>
    </source>
</evidence>
<reference evidence="2 3" key="1">
    <citation type="submission" date="2016-10" db="EMBL/GenBank/DDBJ databases">
        <authorList>
            <person name="de Groot N.N."/>
        </authorList>
    </citation>
    <scope>NUCLEOTIDE SEQUENCE [LARGE SCALE GENOMIC DNA]</scope>
    <source>
        <strain evidence="2 3">CGMCC 1.3430</strain>
    </source>
</reference>
<dbReference type="STRING" id="152573.SAMN04488051_11818"/>
<keyword evidence="3" id="KW-1185">Reference proteome</keyword>
<gene>
    <name evidence="2" type="ORF">SAMN04488051_11818</name>
</gene>
<dbReference type="AlphaFoldDB" id="A0A1H4G4U5"/>
<dbReference type="Proteomes" id="UP000198773">
    <property type="component" value="Unassembled WGS sequence"/>
</dbReference>
<dbReference type="RefSeq" id="WP_091345515.1">
    <property type="nucleotide sequence ID" value="NZ_FNRM01000018.1"/>
</dbReference>
<name>A0A1H4G4U5_ALKAM</name>
<proteinExistence type="predicted"/>
<organism evidence="2 3">
    <name type="scientific">Alkalimonas amylolytica</name>
    <dbReference type="NCBI Taxonomy" id="152573"/>
    <lineage>
        <taxon>Bacteria</taxon>
        <taxon>Pseudomonadati</taxon>
        <taxon>Pseudomonadota</taxon>
        <taxon>Gammaproteobacteria</taxon>
        <taxon>Alkalimonas</taxon>
    </lineage>
</organism>
<evidence type="ECO:0000256" key="1">
    <source>
        <dbReference type="SAM" id="Phobius"/>
    </source>
</evidence>
<keyword evidence="1" id="KW-1133">Transmembrane helix</keyword>
<feature type="transmembrane region" description="Helical" evidence="1">
    <location>
        <begin position="44"/>
        <end position="65"/>
    </location>
</feature>
<sequence length="74" mass="7908">MFAVLVTLLLGACIAGLGVRQVNYWALNSQLQSSGLHISAKVRQLLIISQVALTAVLLVACLQLLQQALEILPP</sequence>